<dbReference type="Proteomes" id="UP001054837">
    <property type="component" value="Unassembled WGS sequence"/>
</dbReference>
<name>A0AAV4TKH4_9ARAC</name>
<dbReference type="AlphaFoldDB" id="A0AAV4TKH4"/>
<organism evidence="2 3">
    <name type="scientific">Caerostris darwini</name>
    <dbReference type="NCBI Taxonomy" id="1538125"/>
    <lineage>
        <taxon>Eukaryota</taxon>
        <taxon>Metazoa</taxon>
        <taxon>Ecdysozoa</taxon>
        <taxon>Arthropoda</taxon>
        <taxon>Chelicerata</taxon>
        <taxon>Arachnida</taxon>
        <taxon>Araneae</taxon>
        <taxon>Araneomorphae</taxon>
        <taxon>Entelegynae</taxon>
        <taxon>Araneoidea</taxon>
        <taxon>Araneidae</taxon>
        <taxon>Caerostris</taxon>
    </lineage>
</organism>
<evidence type="ECO:0000313" key="2">
    <source>
        <dbReference type="EMBL" id="GIY45907.1"/>
    </source>
</evidence>
<keyword evidence="3" id="KW-1185">Reference proteome</keyword>
<gene>
    <name evidence="2" type="ORF">CDAR_380181</name>
</gene>
<keyword evidence="1" id="KW-0812">Transmembrane</keyword>
<accession>A0AAV4TKH4</accession>
<evidence type="ECO:0000256" key="1">
    <source>
        <dbReference type="SAM" id="Phobius"/>
    </source>
</evidence>
<reference evidence="2 3" key="1">
    <citation type="submission" date="2021-06" db="EMBL/GenBank/DDBJ databases">
        <title>Caerostris darwini draft genome.</title>
        <authorList>
            <person name="Kono N."/>
            <person name="Arakawa K."/>
        </authorList>
    </citation>
    <scope>NUCLEOTIDE SEQUENCE [LARGE SCALE GENOMIC DNA]</scope>
</reference>
<dbReference type="EMBL" id="BPLQ01009683">
    <property type="protein sequence ID" value="GIY45907.1"/>
    <property type="molecule type" value="Genomic_DNA"/>
</dbReference>
<evidence type="ECO:0000313" key="3">
    <source>
        <dbReference type="Proteomes" id="UP001054837"/>
    </source>
</evidence>
<comment type="caution">
    <text evidence="2">The sequence shown here is derived from an EMBL/GenBank/DDBJ whole genome shotgun (WGS) entry which is preliminary data.</text>
</comment>
<keyword evidence="1" id="KW-0472">Membrane</keyword>
<keyword evidence="1" id="KW-1133">Transmembrane helix</keyword>
<proteinExistence type="predicted"/>
<protein>
    <submittedName>
        <fullName evidence="2">Uncharacterized protein</fullName>
    </submittedName>
</protein>
<sequence length="95" mass="10843">MKSEKCNIHACHESHEIACWNDNLVSPTHATRILVEILNKVSQIYHIITVLQSLTTMVTAYVLYLMLLSIFPICFSDGDFMEECAEQEICHTPSK</sequence>
<feature type="transmembrane region" description="Helical" evidence="1">
    <location>
        <begin position="44"/>
        <end position="71"/>
    </location>
</feature>